<evidence type="ECO:0000313" key="3">
    <source>
        <dbReference type="WBParaSite" id="nOo.2.0.1.t04897-RA"/>
    </source>
</evidence>
<gene>
    <name evidence="1" type="ORF">NOO_LOCUS4897</name>
</gene>
<dbReference type="EMBL" id="UYRW01001200">
    <property type="protein sequence ID" value="VDK75133.1"/>
    <property type="molecule type" value="Genomic_DNA"/>
</dbReference>
<dbReference type="AlphaFoldDB" id="A0A182EA30"/>
<reference evidence="3" key="1">
    <citation type="submission" date="2016-06" db="UniProtKB">
        <authorList>
            <consortium name="WormBaseParasite"/>
        </authorList>
    </citation>
    <scope>IDENTIFICATION</scope>
</reference>
<accession>A0A182EA30</accession>
<dbReference type="OrthoDB" id="6435795at2759"/>
<proteinExistence type="predicted"/>
<sequence length="107" mass="12370">MYTAEFEKYNLMRLFKTAVGVKSSDTHKIVTHADKTPTGEYMRRFTAPTIDEVATVIAGDQFQLRDIFLHRRKDQLTKIAETQRCYDVLQGPVIFWDGADGYHLNVK</sequence>
<dbReference type="Proteomes" id="UP000271087">
    <property type="component" value="Unassembled WGS sequence"/>
</dbReference>
<protein>
    <submittedName>
        <fullName evidence="3">Methyltransferase</fullName>
    </submittedName>
</protein>
<keyword evidence="2" id="KW-1185">Reference proteome</keyword>
<evidence type="ECO:0000313" key="2">
    <source>
        <dbReference type="Proteomes" id="UP000271087"/>
    </source>
</evidence>
<dbReference type="WBParaSite" id="nOo.2.0.1.t04897-RA">
    <property type="protein sequence ID" value="nOo.2.0.1.t04897-RA"/>
    <property type="gene ID" value="nOo.2.0.1.g04897"/>
</dbReference>
<reference evidence="1 2" key="2">
    <citation type="submission" date="2018-08" db="EMBL/GenBank/DDBJ databases">
        <authorList>
            <person name="Laetsch R D."/>
            <person name="Stevens L."/>
            <person name="Kumar S."/>
            <person name="Blaxter L. M."/>
        </authorList>
    </citation>
    <scope>NUCLEOTIDE SEQUENCE [LARGE SCALE GENOMIC DNA]</scope>
</reference>
<evidence type="ECO:0000313" key="1">
    <source>
        <dbReference type="EMBL" id="VDK75133.1"/>
    </source>
</evidence>
<name>A0A182EA30_ONCOC</name>
<organism evidence="3">
    <name type="scientific">Onchocerca ochengi</name>
    <name type="common">Filarial nematode worm</name>
    <dbReference type="NCBI Taxonomy" id="42157"/>
    <lineage>
        <taxon>Eukaryota</taxon>
        <taxon>Metazoa</taxon>
        <taxon>Ecdysozoa</taxon>
        <taxon>Nematoda</taxon>
        <taxon>Chromadorea</taxon>
        <taxon>Rhabditida</taxon>
        <taxon>Spirurina</taxon>
        <taxon>Spiruromorpha</taxon>
        <taxon>Filarioidea</taxon>
        <taxon>Onchocercidae</taxon>
        <taxon>Onchocerca</taxon>
    </lineage>
</organism>
<dbReference type="STRING" id="42157.A0A182EA30"/>